<protein>
    <submittedName>
        <fullName evidence="3">Transcription antiterminator BglG</fullName>
    </submittedName>
</protein>
<dbReference type="RefSeq" id="WP_117602532.1">
    <property type="nucleotide sequence ID" value="NZ_BHGK01000001.1"/>
</dbReference>
<sequence length="279" mass="31681">MYRITKVLNHNAILAVEGQGISEFLLLGKGVGFGKKVTQTVEVPEGTAIYSLQENTQRGSAKDLIKEVDPKYLEIADAILNEAEKKLGKLDRTVLFPMADHLAFAIRRIQNGEQIHNPLANDIRILFHQEYKAAQCAEELLKKEYGIQIVPDEIGYLALHVHSAITEEKISDGMLTAQAVHYCVELLEQETGQSIDVMSLAYNRLMNHVRYMIARAIQGEKLKLNMNDYMSIKFPRRYALAEQICREIEKTLHKTIEEVEIGYLAMHLERIASEELEEG</sequence>
<dbReference type="InterPro" id="IPR004341">
    <property type="entry name" value="CAT_RNA-bd_dom"/>
</dbReference>
<organism evidence="3 4">
    <name type="scientific">Mediterraneibacter butyricigenes</name>
    <dbReference type="NCBI Taxonomy" id="2316025"/>
    <lineage>
        <taxon>Bacteria</taxon>
        <taxon>Bacillati</taxon>
        <taxon>Bacillota</taxon>
        <taxon>Clostridia</taxon>
        <taxon>Lachnospirales</taxon>
        <taxon>Lachnospiraceae</taxon>
        <taxon>Mediterraneibacter</taxon>
    </lineage>
</organism>
<dbReference type="Gene3D" id="1.20.58.1950">
    <property type="match status" value="1"/>
</dbReference>
<dbReference type="Pfam" id="PF03123">
    <property type="entry name" value="CAT_RBD"/>
    <property type="match status" value="1"/>
</dbReference>
<dbReference type="Pfam" id="PF00874">
    <property type="entry name" value="PRD"/>
    <property type="match status" value="2"/>
</dbReference>
<dbReference type="InterPro" id="IPR036650">
    <property type="entry name" value="CAT_RNA-bd_dom_sf"/>
</dbReference>
<dbReference type="PROSITE" id="PS51372">
    <property type="entry name" value="PRD_2"/>
    <property type="match status" value="2"/>
</dbReference>
<dbReference type="InterPro" id="IPR050661">
    <property type="entry name" value="BglG_antiterminators"/>
</dbReference>
<feature type="domain" description="PRD" evidence="2">
    <location>
        <begin position="172"/>
        <end position="278"/>
    </location>
</feature>
<dbReference type="GO" id="GO:0006355">
    <property type="term" value="P:regulation of DNA-templated transcription"/>
    <property type="evidence" value="ECO:0007669"/>
    <property type="project" value="InterPro"/>
</dbReference>
<dbReference type="SUPFAM" id="SSF63520">
    <property type="entry name" value="PTS-regulatory domain, PRD"/>
    <property type="match status" value="2"/>
</dbReference>
<keyword evidence="1" id="KW-0677">Repeat</keyword>
<dbReference type="InterPro" id="IPR011608">
    <property type="entry name" value="PRD"/>
</dbReference>
<reference evidence="4" key="1">
    <citation type="submission" date="2018-09" db="EMBL/GenBank/DDBJ databases">
        <title>Draft Genome Sequence of Mediterraneibacter sp. KCTC 15684.</title>
        <authorList>
            <person name="Kim J.S."/>
            <person name="Han K.I."/>
            <person name="Suh M.K."/>
            <person name="Lee K.C."/>
            <person name="Eom M.K."/>
            <person name="Lee J.H."/>
            <person name="Park S.H."/>
            <person name="Kang S.W."/>
            <person name="Park J.E."/>
            <person name="Oh B.S."/>
            <person name="Yu S.Y."/>
            <person name="Choi S.H."/>
            <person name="Lee D.H."/>
            <person name="Yoon H."/>
            <person name="Kim B."/>
            <person name="Yang S.J."/>
            <person name="Lee J.S."/>
        </authorList>
    </citation>
    <scope>NUCLEOTIDE SEQUENCE [LARGE SCALE GENOMIC DNA]</scope>
    <source>
        <strain evidence="4">KCTC 15684</strain>
    </source>
</reference>
<proteinExistence type="predicted"/>
<dbReference type="SUPFAM" id="SSF50151">
    <property type="entry name" value="SacY-like RNA-binding domain"/>
    <property type="match status" value="1"/>
</dbReference>
<dbReference type="EMBL" id="BHGK01000001">
    <property type="protein sequence ID" value="GCA68200.1"/>
    <property type="molecule type" value="Genomic_DNA"/>
</dbReference>
<dbReference type="PANTHER" id="PTHR30185:SF15">
    <property type="entry name" value="CRYPTIC BETA-GLUCOSIDE BGL OPERON ANTITERMINATOR"/>
    <property type="match status" value="1"/>
</dbReference>
<evidence type="ECO:0000256" key="1">
    <source>
        <dbReference type="ARBA" id="ARBA00022737"/>
    </source>
</evidence>
<dbReference type="Gene3D" id="2.30.24.10">
    <property type="entry name" value="CAT RNA-binding domain"/>
    <property type="match status" value="1"/>
</dbReference>
<gene>
    <name evidence="3" type="ORF">KGMB01110_26360</name>
</gene>
<dbReference type="Gene3D" id="1.20.890.100">
    <property type="match status" value="1"/>
</dbReference>
<keyword evidence="4" id="KW-1185">Reference proteome</keyword>
<comment type="caution">
    <text evidence="3">The sequence shown here is derived from an EMBL/GenBank/DDBJ whole genome shotgun (WGS) entry which is preliminary data.</text>
</comment>
<evidence type="ECO:0000259" key="2">
    <source>
        <dbReference type="PROSITE" id="PS51372"/>
    </source>
</evidence>
<feature type="domain" description="PRD" evidence="2">
    <location>
        <begin position="67"/>
        <end position="171"/>
    </location>
</feature>
<evidence type="ECO:0000313" key="4">
    <source>
        <dbReference type="Proteomes" id="UP000265643"/>
    </source>
</evidence>
<dbReference type="AlphaFoldDB" id="A0A391P4K5"/>
<evidence type="ECO:0000313" key="3">
    <source>
        <dbReference type="EMBL" id="GCA68200.1"/>
    </source>
</evidence>
<dbReference type="InterPro" id="IPR036634">
    <property type="entry name" value="PRD_sf"/>
</dbReference>
<accession>A0A391P4K5</accession>
<name>A0A391P4K5_9FIRM</name>
<dbReference type="GO" id="GO:0003723">
    <property type="term" value="F:RNA binding"/>
    <property type="evidence" value="ECO:0007669"/>
    <property type="project" value="InterPro"/>
</dbReference>
<dbReference type="Proteomes" id="UP000265643">
    <property type="component" value="Unassembled WGS sequence"/>
</dbReference>
<dbReference type="PANTHER" id="PTHR30185">
    <property type="entry name" value="CRYPTIC BETA-GLUCOSIDE BGL OPERON ANTITERMINATOR"/>
    <property type="match status" value="1"/>
</dbReference>
<dbReference type="Gene3D" id="1.10.1790.10">
    <property type="entry name" value="PRD domain"/>
    <property type="match status" value="1"/>
</dbReference>
<dbReference type="SMART" id="SM01061">
    <property type="entry name" value="CAT_RBD"/>
    <property type="match status" value="1"/>
</dbReference>